<keyword evidence="3" id="KW-0863">Zinc-finger</keyword>
<dbReference type="GO" id="GO:0008270">
    <property type="term" value="F:zinc ion binding"/>
    <property type="evidence" value="ECO:0007669"/>
    <property type="project" value="UniProtKB-KW"/>
</dbReference>
<dbReference type="GO" id="GO:0005634">
    <property type="term" value="C:nucleus"/>
    <property type="evidence" value="ECO:0007669"/>
    <property type="project" value="UniProtKB-SubCell"/>
</dbReference>
<comment type="caution">
    <text evidence="6">The sequence shown here is derived from an EMBL/GenBank/DDBJ whole genome shotgun (WGS) entry which is preliminary data.</text>
</comment>
<evidence type="ECO:0000256" key="1">
    <source>
        <dbReference type="ARBA" id="ARBA00004123"/>
    </source>
</evidence>
<keyword evidence="5" id="KW-0539">Nucleus</keyword>
<dbReference type="EMBL" id="JAUEPT010000038">
    <property type="protein sequence ID" value="KAK0439306.1"/>
    <property type="molecule type" value="Genomic_DNA"/>
</dbReference>
<dbReference type="InterPro" id="IPR052035">
    <property type="entry name" value="ZnF_BED_domain_contain"/>
</dbReference>
<dbReference type="PANTHER" id="PTHR46481">
    <property type="entry name" value="ZINC FINGER BED DOMAIN-CONTAINING PROTEIN 4"/>
    <property type="match status" value="1"/>
</dbReference>
<sequence>MLYAKADIPLPSMISHNIQEIYDITKAHVAESLQATHGCLHFGINGWTSSNVISYLGITVACVVEGKVEEFVLDYVRCTDSHTGEYMVEQLIKVLDAFGICNRGLRLVANGAAPNGVLADKLTMKGFLKQFNHDPKKHHDVVFDDLLNDDMASDDDDTDLDEEVDIDESKPVVTLEEARVGQFAIFKMTQLGKKSFHNSILYEVILAAFLTQWNMVSDMLAWGIELRVVLTHICDTLQFNNSSRTMHLHWFILSDEEWTVLEQCSKYLGTFKKLTLDFSHSGKPIIYKNVAVTTCAFMMWFALHVGTHWWF</sequence>
<organism evidence="6 7">
    <name type="scientific">Armillaria borealis</name>
    <dbReference type="NCBI Taxonomy" id="47425"/>
    <lineage>
        <taxon>Eukaryota</taxon>
        <taxon>Fungi</taxon>
        <taxon>Dikarya</taxon>
        <taxon>Basidiomycota</taxon>
        <taxon>Agaricomycotina</taxon>
        <taxon>Agaricomycetes</taxon>
        <taxon>Agaricomycetidae</taxon>
        <taxon>Agaricales</taxon>
        <taxon>Marasmiineae</taxon>
        <taxon>Physalacriaceae</taxon>
        <taxon>Armillaria</taxon>
    </lineage>
</organism>
<dbReference type="InterPro" id="IPR012337">
    <property type="entry name" value="RNaseH-like_sf"/>
</dbReference>
<evidence type="ECO:0000313" key="6">
    <source>
        <dbReference type="EMBL" id="KAK0439306.1"/>
    </source>
</evidence>
<proteinExistence type="predicted"/>
<dbReference type="AlphaFoldDB" id="A0AA39MLJ5"/>
<accession>A0AA39MLJ5</accession>
<evidence type="ECO:0000256" key="5">
    <source>
        <dbReference type="ARBA" id="ARBA00023242"/>
    </source>
</evidence>
<evidence type="ECO:0000313" key="7">
    <source>
        <dbReference type="Proteomes" id="UP001175226"/>
    </source>
</evidence>
<evidence type="ECO:0000256" key="3">
    <source>
        <dbReference type="ARBA" id="ARBA00022771"/>
    </source>
</evidence>
<gene>
    <name evidence="6" type="ORF">EV421DRAFT_1905965</name>
</gene>
<dbReference type="SUPFAM" id="SSF53098">
    <property type="entry name" value="Ribonuclease H-like"/>
    <property type="match status" value="1"/>
</dbReference>
<reference evidence="6" key="1">
    <citation type="submission" date="2023-06" db="EMBL/GenBank/DDBJ databases">
        <authorList>
            <consortium name="Lawrence Berkeley National Laboratory"/>
            <person name="Ahrendt S."/>
            <person name="Sahu N."/>
            <person name="Indic B."/>
            <person name="Wong-Bajracharya J."/>
            <person name="Merenyi Z."/>
            <person name="Ke H.-M."/>
            <person name="Monk M."/>
            <person name="Kocsube S."/>
            <person name="Drula E."/>
            <person name="Lipzen A."/>
            <person name="Balint B."/>
            <person name="Henrissat B."/>
            <person name="Andreopoulos B."/>
            <person name="Martin F.M."/>
            <person name="Harder C.B."/>
            <person name="Rigling D."/>
            <person name="Ford K.L."/>
            <person name="Foster G.D."/>
            <person name="Pangilinan J."/>
            <person name="Papanicolaou A."/>
            <person name="Barry K."/>
            <person name="LaButti K."/>
            <person name="Viragh M."/>
            <person name="Koriabine M."/>
            <person name="Yan M."/>
            <person name="Riley R."/>
            <person name="Champramary S."/>
            <person name="Plett K.L."/>
            <person name="Tsai I.J."/>
            <person name="Slot J."/>
            <person name="Sipos G."/>
            <person name="Plett J."/>
            <person name="Nagy L.G."/>
            <person name="Grigoriev I.V."/>
        </authorList>
    </citation>
    <scope>NUCLEOTIDE SEQUENCE</scope>
    <source>
        <strain evidence="6">FPL87.14</strain>
    </source>
</reference>
<comment type="subcellular location">
    <subcellularLocation>
        <location evidence="1">Nucleus</location>
    </subcellularLocation>
</comment>
<evidence type="ECO:0000256" key="4">
    <source>
        <dbReference type="ARBA" id="ARBA00022833"/>
    </source>
</evidence>
<dbReference type="Proteomes" id="UP001175226">
    <property type="component" value="Unassembled WGS sequence"/>
</dbReference>
<keyword evidence="2" id="KW-0479">Metal-binding</keyword>
<keyword evidence="7" id="KW-1185">Reference proteome</keyword>
<dbReference type="PANTHER" id="PTHR46481:SF10">
    <property type="entry name" value="ZINC FINGER BED DOMAIN-CONTAINING PROTEIN 39"/>
    <property type="match status" value="1"/>
</dbReference>
<evidence type="ECO:0000256" key="2">
    <source>
        <dbReference type="ARBA" id="ARBA00022723"/>
    </source>
</evidence>
<name>A0AA39MLJ5_9AGAR</name>
<keyword evidence="4" id="KW-0862">Zinc</keyword>
<protein>
    <submittedName>
        <fullName evidence="6">Uncharacterized protein</fullName>
    </submittedName>
</protein>